<dbReference type="GO" id="GO:0015074">
    <property type="term" value="P:DNA integration"/>
    <property type="evidence" value="ECO:0007669"/>
    <property type="project" value="InterPro"/>
</dbReference>
<dbReference type="PROSITE" id="PS50994">
    <property type="entry name" value="INTEGRASE"/>
    <property type="match status" value="1"/>
</dbReference>
<dbReference type="Proteomes" id="UP001152795">
    <property type="component" value="Unassembled WGS sequence"/>
</dbReference>
<keyword evidence="2" id="KW-1185">Reference proteome</keyword>
<proteinExistence type="predicted"/>
<dbReference type="InterPro" id="IPR036397">
    <property type="entry name" value="RNaseH_sf"/>
</dbReference>
<organism evidence="1 2">
    <name type="scientific">Paramuricea clavata</name>
    <name type="common">Red gorgonian</name>
    <name type="synonym">Violescent sea-whip</name>
    <dbReference type="NCBI Taxonomy" id="317549"/>
    <lineage>
        <taxon>Eukaryota</taxon>
        <taxon>Metazoa</taxon>
        <taxon>Cnidaria</taxon>
        <taxon>Anthozoa</taxon>
        <taxon>Octocorallia</taxon>
        <taxon>Malacalcyonacea</taxon>
        <taxon>Plexauridae</taxon>
        <taxon>Paramuricea</taxon>
    </lineage>
</organism>
<dbReference type="InterPro" id="IPR001584">
    <property type="entry name" value="Integrase_cat-core"/>
</dbReference>
<protein>
    <submittedName>
        <fullName evidence="1">Uncharacterized protein</fullName>
    </submittedName>
</protein>
<dbReference type="Pfam" id="PF24764">
    <property type="entry name" value="rva_4"/>
    <property type="match status" value="1"/>
</dbReference>
<name>A0A6S7LNQ1_PARCT</name>
<accession>A0A6S7LNQ1</accession>
<dbReference type="InterPro" id="IPR006120">
    <property type="entry name" value="Resolvase_HTH_dom"/>
</dbReference>
<dbReference type="InterPro" id="IPR058913">
    <property type="entry name" value="Integrase_dom_put"/>
</dbReference>
<comment type="caution">
    <text evidence="1">The sequence shown here is derived from an EMBL/GenBank/DDBJ whole genome shotgun (WGS) entry which is preliminary data.</text>
</comment>
<dbReference type="Pfam" id="PF02796">
    <property type="entry name" value="HTH_7"/>
    <property type="match status" value="1"/>
</dbReference>
<dbReference type="GO" id="GO:0000150">
    <property type="term" value="F:DNA strand exchange activity"/>
    <property type="evidence" value="ECO:0007669"/>
    <property type="project" value="InterPro"/>
</dbReference>
<dbReference type="Gene3D" id="1.10.10.60">
    <property type="entry name" value="Homeodomain-like"/>
    <property type="match status" value="1"/>
</dbReference>
<sequence>MAVDMQFQDLVHIDVVEYLQSLKGTCQEADRLWYNLDMDAIEHIHRKLHDHLSVLERILSCCENSGEMGELTRFIHELFLSVNNVFRHYNTLLERRDFVAGEEYPTPDVTREGGRGRPRYDISRNQLVQLHATGMTWTDIASTVGVNRTTIYRRRLSLGMNTNQACAFSDIPDEDLDAMLTQIIHHSPNAGETHIDGNHKLISWLFIHHGCIDGYSRAVIYVKCSNNNRAETALGLFEQGVHRFGLPSRVRGDRGVENVDIARFMISNRGGNRGSFIAGRSVHNQRIEWLWGEVNRIVNSHFKNLFTFMEHFEILDATNEVHLWALHYVYMDRINQSLSEFVSQWNNHNLSTVHGRTPLQLWHAGMIQNRYSTHSFGIMDVPDDLEEYGTGDFIEVDFSDLDNNVVVPENELIVTDIMLTQLQILVQPMTDDGNNGINHFINVVDFLSATI</sequence>
<reference evidence="1" key="1">
    <citation type="submission" date="2020-04" db="EMBL/GenBank/DDBJ databases">
        <authorList>
            <person name="Alioto T."/>
            <person name="Alioto T."/>
            <person name="Gomez Garrido J."/>
        </authorList>
    </citation>
    <scope>NUCLEOTIDE SEQUENCE</scope>
    <source>
        <strain evidence="1">A484AB</strain>
    </source>
</reference>
<dbReference type="EMBL" id="CACRXK020021391">
    <property type="protein sequence ID" value="CAB4035809.1"/>
    <property type="molecule type" value="Genomic_DNA"/>
</dbReference>
<dbReference type="GO" id="GO:0003677">
    <property type="term" value="F:DNA binding"/>
    <property type="evidence" value="ECO:0007669"/>
    <property type="project" value="InterPro"/>
</dbReference>
<dbReference type="SUPFAM" id="SSF53098">
    <property type="entry name" value="Ribonuclease H-like"/>
    <property type="match status" value="1"/>
</dbReference>
<dbReference type="InterPro" id="IPR012337">
    <property type="entry name" value="RNaseH-like_sf"/>
</dbReference>
<dbReference type="Gene3D" id="3.30.420.10">
    <property type="entry name" value="Ribonuclease H-like superfamily/Ribonuclease H"/>
    <property type="match status" value="1"/>
</dbReference>
<evidence type="ECO:0000313" key="1">
    <source>
        <dbReference type="EMBL" id="CAB4035809.1"/>
    </source>
</evidence>
<gene>
    <name evidence="1" type="ORF">PACLA_8A085171</name>
</gene>
<dbReference type="PANTHER" id="PTHR46791:SF4">
    <property type="match status" value="1"/>
</dbReference>
<dbReference type="AlphaFoldDB" id="A0A6S7LNQ1"/>
<evidence type="ECO:0000313" key="2">
    <source>
        <dbReference type="Proteomes" id="UP001152795"/>
    </source>
</evidence>
<dbReference type="OrthoDB" id="2686689at2759"/>
<dbReference type="PANTHER" id="PTHR46791">
    <property type="entry name" value="EXPRESSED PROTEIN"/>
    <property type="match status" value="1"/>
</dbReference>